<dbReference type="Pfam" id="PF22594">
    <property type="entry name" value="GTP-eEF1A_C"/>
    <property type="match status" value="1"/>
</dbReference>
<comment type="similarity">
    <text evidence="2">Belongs to the TRAFAC class translation factor GTPase superfamily. Classic translation factor GTPase family. EF-Tu/EF-1A subfamily.</text>
</comment>
<evidence type="ECO:0000256" key="11">
    <source>
        <dbReference type="ARBA" id="ARBA00030210"/>
    </source>
</evidence>
<dbReference type="PROSITE" id="PS00301">
    <property type="entry name" value="G_TR_1"/>
    <property type="match status" value="1"/>
</dbReference>
<dbReference type="InterPro" id="IPR027417">
    <property type="entry name" value="P-loop_NTPase"/>
</dbReference>
<reference evidence="16" key="1">
    <citation type="journal article" date="2018" name="Nat. Microbiol.">
        <title>Leveraging single-cell genomics to expand the fungal tree of life.</title>
        <authorList>
            <person name="Ahrendt S.R."/>
            <person name="Quandt C.A."/>
            <person name="Ciobanu D."/>
            <person name="Clum A."/>
            <person name="Salamov A."/>
            <person name="Andreopoulos B."/>
            <person name="Cheng J.F."/>
            <person name="Woyke T."/>
            <person name="Pelin A."/>
            <person name="Henrissat B."/>
            <person name="Reynolds N.K."/>
            <person name="Benny G.L."/>
            <person name="Smith M.E."/>
            <person name="James T.Y."/>
            <person name="Grigoriev I.V."/>
        </authorList>
    </citation>
    <scope>NUCLEOTIDE SEQUENCE [LARGE SCALE GENOMIC DNA]</scope>
    <source>
        <strain evidence="16">CSF55</strain>
    </source>
</reference>
<evidence type="ECO:0000256" key="6">
    <source>
        <dbReference type="ARBA" id="ARBA00022737"/>
    </source>
</evidence>
<dbReference type="GO" id="GO:0003924">
    <property type="term" value="F:GTPase activity"/>
    <property type="evidence" value="ECO:0007669"/>
    <property type="project" value="InterPro"/>
</dbReference>
<dbReference type="Proteomes" id="UP000281549">
    <property type="component" value="Unassembled WGS sequence"/>
</dbReference>
<dbReference type="CDD" id="cd03704">
    <property type="entry name" value="eRF3_C_III"/>
    <property type="match status" value="1"/>
</dbReference>
<protein>
    <recommendedName>
        <fullName evidence="3">Eukaryotic peptide chain release factor GTP-binding subunit</fullName>
    </recommendedName>
    <alternativeName>
        <fullName evidence="13">ERF-3</fullName>
    </alternativeName>
    <alternativeName>
        <fullName evidence="12">ERF2</fullName>
    </alternativeName>
    <alternativeName>
        <fullName evidence="10">Polypeptide release factor 3</fullName>
    </alternativeName>
    <alternativeName>
        <fullName evidence="11">Translation release factor 3</fullName>
    </alternativeName>
</protein>
<keyword evidence="9" id="KW-0342">GTP-binding</keyword>
<keyword evidence="5" id="KW-0597">Phosphoprotein</keyword>
<evidence type="ECO:0000256" key="5">
    <source>
        <dbReference type="ARBA" id="ARBA00022553"/>
    </source>
</evidence>
<dbReference type="GO" id="GO:0005829">
    <property type="term" value="C:cytosol"/>
    <property type="evidence" value="ECO:0007669"/>
    <property type="project" value="GOC"/>
</dbReference>
<evidence type="ECO:0000256" key="2">
    <source>
        <dbReference type="ARBA" id="ARBA00007249"/>
    </source>
</evidence>
<evidence type="ECO:0000256" key="10">
    <source>
        <dbReference type="ARBA" id="ARBA00029585"/>
    </source>
</evidence>
<dbReference type="InterPro" id="IPR031157">
    <property type="entry name" value="G_TR_CS"/>
</dbReference>
<dbReference type="InterPro" id="IPR003285">
    <property type="entry name" value="Sup35"/>
</dbReference>
<dbReference type="Gene3D" id="3.40.50.300">
    <property type="entry name" value="P-loop containing nucleotide triphosphate hydrolases"/>
    <property type="match status" value="1"/>
</dbReference>
<evidence type="ECO:0000256" key="12">
    <source>
        <dbReference type="ARBA" id="ARBA00030845"/>
    </source>
</evidence>
<dbReference type="GO" id="GO:0002184">
    <property type="term" value="P:cytoplasmic translational termination"/>
    <property type="evidence" value="ECO:0007669"/>
    <property type="project" value="UniProtKB-ARBA"/>
</dbReference>
<evidence type="ECO:0000313" key="16">
    <source>
        <dbReference type="Proteomes" id="UP000281549"/>
    </source>
</evidence>
<gene>
    <name evidence="15" type="ORF">ROZALSC1DRAFT_13467</name>
</gene>
<dbReference type="EMBL" id="ML005151">
    <property type="protein sequence ID" value="RKP19842.1"/>
    <property type="molecule type" value="Genomic_DNA"/>
</dbReference>
<evidence type="ECO:0000256" key="9">
    <source>
        <dbReference type="ARBA" id="ARBA00023134"/>
    </source>
</evidence>
<dbReference type="InterPro" id="IPR009001">
    <property type="entry name" value="Transl_elong_EF1A/Init_IF2_C"/>
</dbReference>
<evidence type="ECO:0000313" key="15">
    <source>
        <dbReference type="EMBL" id="RKP19842.1"/>
    </source>
</evidence>
<dbReference type="SUPFAM" id="SSF50447">
    <property type="entry name" value="Translation proteins"/>
    <property type="match status" value="1"/>
</dbReference>
<dbReference type="PRINTS" id="PR01343">
    <property type="entry name" value="YEASTERF"/>
</dbReference>
<dbReference type="CDD" id="cd01883">
    <property type="entry name" value="EF1_alpha"/>
    <property type="match status" value="1"/>
</dbReference>
<dbReference type="InterPro" id="IPR004161">
    <property type="entry name" value="EFTu-like_2"/>
</dbReference>
<dbReference type="Pfam" id="PF00009">
    <property type="entry name" value="GTP_EFTU"/>
    <property type="match status" value="1"/>
</dbReference>
<dbReference type="FunFam" id="3.40.50.300:FF:001202">
    <property type="entry name" value="Translation elongation factor EF-1 subunit alpha"/>
    <property type="match status" value="1"/>
</dbReference>
<accession>A0A4P9YL01</accession>
<dbReference type="PROSITE" id="PS51722">
    <property type="entry name" value="G_TR_2"/>
    <property type="match status" value="1"/>
</dbReference>
<keyword evidence="7" id="KW-0547">Nucleotide-binding</keyword>
<dbReference type="InterPro" id="IPR000795">
    <property type="entry name" value="T_Tr_GTP-bd_dom"/>
</dbReference>
<evidence type="ECO:0000256" key="8">
    <source>
        <dbReference type="ARBA" id="ARBA00022917"/>
    </source>
</evidence>
<keyword evidence="4" id="KW-0963">Cytoplasm</keyword>
<dbReference type="FunFam" id="2.40.30.10:FF:000020">
    <property type="entry name" value="Translation elongation factor EF-1"/>
    <property type="match status" value="1"/>
</dbReference>
<dbReference type="GO" id="GO:0000288">
    <property type="term" value="P:nuclear-transcribed mRNA catabolic process, deadenylation-dependent decay"/>
    <property type="evidence" value="ECO:0007669"/>
    <property type="project" value="InterPro"/>
</dbReference>
<evidence type="ECO:0000259" key="14">
    <source>
        <dbReference type="PROSITE" id="PS51722"/>
    </source>
</evidence>
<sequence>MAKDLQSEEAAALFTEEDATDKKEKMSVIFIGHVDAGKSTLGGQILVQTGMVDKRTIEKYERESKELGRESWYLSWALDTNDEERDKGKTVYVGKAFFETEKRRFTILDAPGHKSYVPNMINGAAQADVAVLVISARRGEFEAGYERGGQTKEHAVLVKTNGINKLIVAVNKMDDPTVEWSKQRYDEIVTEMTKYLKNVGFNIKNDIYFVPISGFTGKNIKERHPCPFYSGPSLLELLDSIPAIDRNINAPLMIPIAEKVKDMGMLVTGKIEFGKVFLGQKVVIMPNKTTSEVMEIGRDDNPVKHAVAGENVTLKLKNLNENDVLPGFLVCDASLPVKVSNSFIARIQILDNLKSIMSAGYQTVLHIHTCVEEVVVGDLLHLIDRKTKKRFAKKPAFVKKNQLVDVRIDCAGLICVETFKDFPQLGRFTLRNENETIALGKILKVLDPKQ</sequence>
<keyword evidence="6" id="KW-0677">Repeat</keyword>
<dbReference type="AlphaFoldDB" id="A0A4P9YL01"/>
<dbReference type="InterPro" id="IPR009000">
    <property type="entry name" value="Transl_B-barrel_sf"/>
</dbReference>
<dbReference type="SUPFAM" id="SSF52540">
    <property type="entry name" value="P-loop containing nucleoside triphosphate hydrolases"/>
    <property type="match status" value="1"/>
</dbReference>
<dbReference type="Pfam" id="PF03144">
    <property type="entry name" value="GTP_EFTU_D2"/>
    <property type="match status" value="1"/>
</dbReference>
<evidence type="ECO:0000256" key="7">
    <source>
        <dbReference type="ARBA" id="ARBA00022741"/>
    </source>
</evidence>
<feature type="domain" description="Tr-type G" evidence="14">
    <location>
        <begin position="23"/>
        <end position="246"/>
    </location>
</feature>
<evidence type="ECO:0000256" key="4">
    <source>
        <dbReference type="ARBA" id="ARBA00022490"/>
    </source>
</evidence>
<evidence type="ECO:0000256" key="1">
    <source>
        <dbReference type="ARBA" id="ARBA00004496"/>
    </source>
</evidence>
<name>A0A4P9YL01_ROZAC</name>
<dbReference type="PRINTS" id="PR00315">
    <property type="entry name" value="ELONGATNFCT"/>
</dbReference>
<organism evidence="15 16">
    <name type="scientific">Rozella allomycis (strain CSF55)</name>
    <dbReference type="NCBI Taxonomy" id="988480"/>
    <lineage>
        <taxon>Eukaryota</taxon>
        <taxon>Fungi</taxon>
        <taxon>Fungi incertae sedis</taxon>
        <taxon>Cryptomycota</taxon>
        <taxon>Cryptomycota incertae sedis</taxon>
        <taxon>Rozella</taxon>
    </lineage>
</organism>
<dbReference type="InterPro" id="IPR050100">
    <property type="entry name" value="TRAFAC_GTPase_members"/>
</dbReference>
<comment type="subcellular location">
    <subcellularLocation>
        <location evidence="1">Cytoplasm</location>
    </subcellularLocation>
</comment>
<dbReference type="GO" id="GO:0003747">
    <property type="term" value="F:translation release factor activity"/>
    <property type="evidence" value="ECO:0007669"/>
    <property type="project" value="InterPro"/>
</dbReference>
<evidence type="ECO:0000256" key="13">
    <source>
        <dbReference type="ARBA" id="ARBA00031881"/>
    </source>
</evidence>
<dbReference type="PANTHER" id="PTHR23115">
    <property type="entry name" value="TRANSLATION FACTOR"/>
    <property type="match status" value="1"/>
</dbReference>
<dbReference type="GO" id="GO:0005525">
    <property type="term" value="F:GTP binding"/>
    <property type="evidence" value="ECO:0007669"/>
    <property type="project" value="UniProtKB-KW"/>
</dbReference>
<dbReference type="CDD" id="cd04089">
    <property type="entry name" value="eRF3_II"/>
    <property type="match status" value="1"/>
</dbReference>
<proteinExistence type="inferred from homology"/>
<dbReference type="InterPro" id="IPR054696">
    <property type="entry name" value="GTP-eEF1A_C"/>
</dbReference>
<dbReference type="Gene3D" id="2.40.30.10">
    <property type="entry name" value="Translation factors"/>
    <property type="match status" value="2"/>
</dbReference>
<evidence type="ECO:0000256" key="3">
    <source>
        <dbReference type="ARBA" id="ARBA00015765"/>
    </source>
</evidence>
<dbReference type="SUPFAM" id="SSF50465">
    <property type="entry name" value="EF-Tu/eEF-1alpha/eIF2-gamma C-terminal domain"/>
    <property type="match status" value="1"/>
</dbReference>
<keyword evidence="8" id="KW-0648">Protein biosynthesis</keyword>